<dbReference type="EMBL" id="JBDKXB010000017">
    <property type="protein sequence ID" value="MEY6433211.1"/>
    <property type="molecule type" value="Genomic_DNA"/>
</dbReference>
<name>A0ABV4BFA0_9GAMM</name>
<dbReference type="Gene3D" id="3.40.50.1010">
    <property type="entry name" value="5'-nuclease"/>
    <property type="match status" value="1"/>
</dbReference>
<accession>A0ABV4BFA0</accession>
<gene>
    <name evidence="2" type="ORF">ABC977_12445</name>
</gene>
<reference evidence="2 3" key="1">
    <citation type="submission" date="2024-05" db="EMBL/GenBank/DDBJ databases">
        <title>Genome Sequence and Characterization of the New Strain Purple Sulfur Bacterium of Genus Thioalkalicoccus.</title>
        <authorList>
            <person name="Bryantseva I.A."/>
            <person name="Kyndt J.A."/>
            <person name="Imhoff J.F."/>
        </authorList>
    </citation>
    <scope>NUCLEOTIDE SEQUENCE [LARGE SCALE GENOMIC DNA]</scope>
    <source>
        <strain evidence="2 3">Um2</strain>
    </source>
</reference>
<comment type="caution">
    <text evidence="2">The sequence shown here is derived from an EMBL/GenBank/DDBJ whole genome shotgun (WGS) entry which is preliminary data.</text>
</comment>
<feature type="domain" description="PIN" evidence="1">
    <location>
        <begin position="2"/>
        <end position="114"/>
    </location>
</feature>
<sequence length="142" mass="14778">MRVFLDANILFSAAKSDGAVRALLGRLVERGHEAVADAYVVAEARRNLVAKGPQALDVLDALLSHVTVAAVTSPAASAANLGRGDELAWLPEKDRPVLAAAIRLGCDALVTGDRTHFGAGYGRVFGGVAIHSPRSLAEQILA</sequence>
<dbReference type="SUPFAM" id="SSF88723">
    <property type="entry name" value="PIN domain-like"/>
    <property type="match status" value="1"/>
</dbReference>
<proteinExistence type="predicted"/>
<evidence type="ECO:0000313" key="3">
    <source>
        <dbReference type="Proteomes" id="UP001564408"/>
    </source>
</evidence>
<keyword evidence="3" id="KW-1185">Reference proteome</keyword>
<dbReference type="Pfam" id="PF13470">
    <property type="entry name" value="PIN_3"/>
    <property type="match status" value="1"/>
</dbReference>
<evidence type="ECO:0000313" key="2">
    <source>
        <dbReference type="EMBL" id="MEY6433211.1"/>
    </source>
</evidence>
<dbReference type="CDD" id="cd09854">
    <property type="entry name" value="PIN_VapC-like"/>
    <property type="match status" value="1"/>
</dbReference>
<organism evidence="2 3">
    <name type="scientific">Thioalkalicoccus limnaeus</name>
    <dbReference type="NCBI Taxonomy" id="120681"/>
    <lineage>
        <taxon>Bacteria</taxon>
        <taxon>Pseudomonadati</taxon>
        <taxon>Pseudomonadota</taxon>
        <taxon>Gammaproteobacteria</taxon>
        <taxon>Chromatiales</taxon>
        <taxon>Chromatiaceae</taxon>
        <taxon>Thioalkalicoccus</taxon>
    </lineage>
</organism>
<dbReference type="InterPro" id="IPR029060">
    <property type="entry name" value="PIN-like_dom_sf"/>
</dbReference>
<dbReference type="InterPro" id="IPR002716">
    <property type="entry name" value="PIN_dom"/>
</dbReference>
<dbReference type="RefSeq" id="WP_369667595.1">
    <property type="nucleotide sequence ID" value="NZ_JBDKXB010000017.1"/>
</dbReference>
<evidence type="ECO:0000259" key="1">
    <source>
        <dbReference type="Pfam" id="PF13470"/>
    </source>
</evidence>
<dbReference type="Proteomes" id="UP001564408">
    <property type="component" value="Unassembled WGS sequence"/>
</dbReference>
<protein>
    <submittedName>
        <fullName evidence="2">PIN domain-containing protein</fullName>
    </submittedName>
</protein>